<name>A0AAW5HTV3_9CORY</name>
<organism evidence="2 3">
    <name type="scientific">Corynebacterium lipophilum</name>
    <dbReference type="NCBI Taxonomy" id="2804918"/>
    <lineage>
        <taxon>Bacteria</taxon>
        <taxon>Bacillati</taxon>
        <taxon>Actinomycetota</taxon>
        <taxon>Actinomycetes</taxon>
        <taxon>Mycobacteriales</taxon>
        <taxon>Corynebacteriaceae</taxon>
        <taxon>Corynebacterium</taxon>
    </lineage>
</organism>
<accession>A0AAW5HTV3</accession>
<dbReference type="EMBL" id="JAEUWV010000005">
    <property type="protein sequence ID" value="MCO6394410.1"/>
    <property type="molecule type" value="Genomic_DNA"/>
</dbReference>
<proteinExistence type="predicted"/>
<reference evidence="2 3" key="1">
    <citation type="submission" date="2021-01" db="EMBL/GenBank/DDBJ databases">
        <title>Identification and Characterization of Corynebacterium sp.</title>
        <authorList>
            <person name="Luo Q."/>
            <person name="Qu P."/>
            <person name="Chen Q."/>
        </authorList>
    </citation>
    <scope>NUCLEOTIDE SEQUENCE [LARGE SCALE GENOMIC DNA]</scope>
    <source>
        <strain evidence="2 3">MC-18</strain>
    </source>
</reference>
<gene>
    <name evidence="2" type="ORF">JMN37_05365</name>
</gene>
<dbReference type="AlphaFoldDB" id="A0AAW5HTV3"/>
<evidence type="ECO:0000313" key="2">
    <source>
        <dbReference type="EMBL" id="MCO6394410.1"/>
    </source>
</evidence>
<evidence type="ECO:0000259" key="1">
    <source>
        <dbReference type="Pfam" id="PF04480"/>
    </source>
</evidence>
<dbReference type="Gene3D" id="3.40.960.10">
    <property type="entry name" value="VSR Endonuclease"/>
    <property type="match status" value="1"/>
</dbReference>
<protein>
    <submittedName>
        <fullName evidence="2">DUF559 domain-containing protein</fullName>
    </submittedName>
</protein>
<dbReference type="Proteomes" id="UP001205920">
    <property type="component" value="Unassembled WGS sequence"/>
</dbReference>
<keyword evidence="3" id="KW-1185">Reference proteome</keyword>
<feature type="domain" description="DUF559" evidence="1">
    <location>
        <begin position="227"/>
        <end position="299"/>
    </location>
</feature>
<evidence type="ECO:0000313" key="3">
    <source>
        <dbReference type="Proteomes" id="UP001205920"/>
    </source>
</evidence>
<dbReference type="RefSeq" id="WP_176754791.1">
    <property type="nucleotide sequence ID" value="NZ_JAEUWV010000005.1"/>
</dbReference>
<sequence>MDTGDWKTRLRSEFVDVRSCVNVSREVRERLDSGELVRLSSGVAVPASIIEEVPQYQRDWARSFAVGAVAQTAVVTGRAAAHLLGMWTVNQPMPQVSMLTHNPPPKPTRQPDVRYVRSRFRPDEVVQGQHLSTTTPYRTFLEIAREAGFKHALVAADWLLYSRTLIAPQLQYLMRTTPRFHGIGAARKAVQYAVLGPESAPESYTRAVLLDAGFRNVLSNVWIDSTRYRVDLLVENALIIEIDGNMKYIGPDVDTADVLLKEKRRADTLRNLGYELIRFSPHDVESNPASFLSTVHSALNRARR</sequence>
<dbReference type="Pfam" id="PF04480">
    <property type="entry name" value="DUF559"/>
    <property type="match status" value="1"/>
</dbReference>
<comment type="caution">
    <text evidence="2">The sequence shown here is derived from an EMBL/GenBank/DDBJ whole genome shotgun (WGS) entry which is preliminary data.</text>
</comment>
<dbReference type="InterPro" id="IPR007569">
    <property type="entry name" value="DUF559"/>
</dbReference>